<reference evidence="2" key="1">
    <citation type="journal article" date="2020" name="bioRxiv">
        <title>Comparative genomics of Chlamydomonas.</title>
        <authorList>
            <person name="Craig R.J."/>
            <person name="Hasan A.R."/>
            <person name="Ness R.W."/>
            <person name="Keightley P.D."/>
        </authorList>
    </citation>
    <scope>NUCLEOTIDE SEQUENCE</scope>
    <source>
        <strain evidence="2">CCAP 11/70</strain>
    </source>
</reference>
<name>A0A835YBC1_9CHLO</name>
<comment type="caution">
    <text evidence="2">The sequence shown here is derived from an EMBL/GenBank/DDBJ whole genome shotgun (WGS) entry which is preliminary data.</text>
</comment>
<gene>
    <name evidence="2" type="ORF">HYH03_007471</name>
</gene>
<dbReference type="InterPro" id="IPR015867">
    <property type="entry name" value="N-reg_PII/ATP_PRibTrfase_C"/>
</dbReference>
<dbReference type="GO" id="GO:0006808">
    <property type="term" value="P:regulation of nitrogen utilization"/>
    <property type="evidence" value="ECO:0007669"/>
    <property type="project" value="InterPro"/>
</dbReference>
<protein>
    <recommendedName>
        <fullName evidence="4">Nitrogen regulatory protein P-II</fullName>
    </recommendedName>
</protein>
<dbReference type="Proteomes" id="UP000612055">
    <property type="component" value="Unassembled WGS sequence"/>
</dbReference>
<dbReference type="PROSITE" id="PS51343">
    <property type="entry name" value="PII_GLNB_DOM"/>
    <property type="match status" value="1"/>
</dbReference>
<dbReference type="InterPro" id="IPR017918">
    <property type="entry name" value="N-reg_PII_CS"/>
</dbReference>
<evidence type="ECO:0000313" key="3">
    <source>
        <dbReference type="Proteomes" id="UP000612055"/>
    </source>
</evidence>
<comment type="similarity">
    <text evidence="1">Belongs to the P(II) protein family.</text>
</comment>
<dbReference type="EMBL" id="JAEHOE010000031">
    <property type="protein sequence ID" value="KAG2494419.1"/>
    <property type="molecule type" value="Genomic_DNA"/>
</dbReference>
<dbReference type="Pfam" id="PF00543">
    <property type="entry name" value="P-II"/>
    <property type="match status" value="1"/>
</dbReference>
<evidence type="ECO:0000256" key="1">
    <source>
        <dbReference type="RuleBase" id="RU003936"/>
    </source>
</evidence>
<dbReference type="SUPFAM" id="SSF54913">
    <property type="entry name" value="GlnB-like"/>
    <property type="match status" value="1"/>
</dbReference>
<dbReference type="PANTHER" id="PTHR30115:SF11">
    <property type="entry name" value="NITROGEN REGULATORY PROTEIN P-II HOMOLOG"/>
    <property type="match status" value="1"/>
</dbReference>
<organism evidence="2 3">
    <name type="scientific">Edaphochlamys debaryana</name>
    <dbReference type="NCBI Taxonomy" id="47281"/>
    <lineage>
        <taxon>Eukaryota</taxon>
        <taxon>Viridiplantae</taxon>
        <taxon>Chlorophyta</taxon>
        <taxon>core chlorophytes</taxon>
        <taxon>Chlorophyceae</taxon>
        <taxon>CS clade</taxon>
        <taxon>Chlamydomonadales</taxon>
        <taxon>Chlamydomonadales incertae sedis</taxon>
        <taxon>Edaphochlamys</taxon>
    </lineage>
</organism>
<accession>A0A835YBC1</accession>
<sequence>MLVAKSQAVARPTTRSAVVPRTVACRRVVRSGRRSSVSVQANSEDNGSAATRRATYAELESIQCDLSAFPSCKFFRIEAIFRPWRLPFVVDTLSKYGIRGLTNTPVKGVGVQGGARERYAGTEFGLTNLVDKEKLDIVVSRAQVDTVVRLVAASAFTGEIGDGKIFVHPVAEVVRIRTAETGLEAEKMEGGMEDMMRKKK</sequence>
<dbReference type="PANTHER" id="PTHR30115">
    <property type="entry name" value="NITROGEN REGULATORY PROTEIN P-II"/>
    <property type="match status" value="1"/>
</dbReference>
<dbReference type="InterPro" id="IPR011322">
    <property type="entry name" value="N-reg_PII-like_a/b"/>
</dbReference>
<dbReference type="Gene3D" id="3.30.70.120">
    <property type="match status" value="1"/>
</dbReference>
<dbReference type="GO" id="GO:0005524">
    <property type="term" value="F:ATP binding"/>
    <property type="evidence" value="ECO:0007669"/>
    <property type="project" value="TreeGrafter"/>
</dbReference>
<dbReference type="GO" id="GO:0005829">
    <property type="term" value="C:cytosol"/>
    <property type="evidence" value="ECO:0007669"/>
    <property type="project" value="TreeGrafter"/>
</dbReference>
<proteinExistence type="inferred from homology"/>
<dbReference type="AlphaFoldDB" id="A0A835YBC1"/>
<dbReference type="PRINTS" id="PR00340">
    <property type="entry name" value="PIIGLNB"/>
</dbReference>
<evidence type="ECO:0000313" key="2">
    <source>
        <dbReference type="EMBL" id="KAG2494419.1"/>
    </source>
</evidence>
<dbReference type="InterPro" id="IPR002187">
    <property type="entry name" value="N-reg_PII"/>
</dbReference>
<keyword evidence="3" id="KW-1185">Reference proteome</keyword>
<dbReference type="GO" id="GO:0030234">
    <property type="term" value="F:enzyme regulator activity"/>
    <property type="evidence" value="ECO:0007669"/>
    <property type="project" value="InterPro"/>
</dbReference>
<dbReference type="PROSITE" id="PS00638">
    <property type="entry name" value="PII_GLNB_CTER"/>
    <property type="match status" value="1"/>
</dbReference>
<dbReference type="OrthoDB" id="2016645at2759"/>
<evidence type="ECO:0008006" key="4">
    <source>
        <dbReference type="Google" id="ProtNLM"/>
    </source>
</evidence>
<dbReference type="SMART" id="SM00938">
    <property type="entry name" value="P-II"/>
    <property type="match status" value="1"/>
</dbReference>